<keyword evidence="2" id="KW-0012">Acyltransferase</keyword>
<dbReference type="EMBL" id="JADBEB010000001">
    <property type="protein sequence ID" value="MBE1484911.1"/>
    <property type="molecule type" value="Genomic_DNA"/>
</dbReference>
<name>A0A927M1F7_9ACTN</name>
<dbReference type="Pfam" id="PF00583">
    <property type="entry name" value="Acetyltransf_1"/>
    <property type="match status" value="1"/>
</dbReference>
<feature type="domain" description="N-acetyltransferase" evidence="3">
    <location>
        <begin position="3"/>
        <end position="175"/>
    </location>
</feature>
<dbReference type="CDD" id="cd04301">
    <property type="entry name" value="NAT_SF"/>
    <property type="match status" value="1"/>
</dbReference>
<gene>
    <name evidence="4" type="ORF">H4W31_000549</name>
</gene>
<keyword evidence="5" id="KW-1185">Reference proteome</keyword>
<protein>
    <submittedName>
        <fullName evidence="4">GNAT superfamily N-acetyltransferase</fullName>
    </submittedName>
</protein>
<sequence length="175" mass="19500">MTLTLRPAVAGDLMAIGDLHHRSRSAAYREFIPAYALASVTGEMMGRYWTERWTYERDSHLLTVAERDRRLVGFTYLGPHDPEGPGSAGPDVGELNAIHLDPAEQGRGVGRALMVDALAKLHAQGWRRAVLWVLAENAHARDFYVRGGWVPDGVEREGDIGPVLTRQIRHVRDLP</sequence>
<dbReference type="AlphaFoldDB" id="A0A927M1F7"/>
<accession>A0A927M1F7</accession>
<evidence type="ECO:0000256" key="1">
    <source>
        <dbReference type="ARBA" id="ARBA00022679"/>
    </source>
</evidence>
<keyword evidence="1" id="KW-0808">Transferase</keyword>
<dbReference type="PANTHER" id="PTHR43877">
    <property type="entry name" value="AMINOALKYLPHOSPHONATE N-ACETYLTRANSFERASE-RELATED-RELATED"/>
    <property type="match status" value="1"/>
</dbReference>
<evidence type="ECO:0000313" key="5">
    <source>
        <dbReference type="Proteomes" id="UP000649753"/>
    </source>
</evidence>
<dbReference type="PROSITE" id="PS51186">
    <property type="entry name" value="GNAT"/>
    <property type="match status" value="1"/>
</dbReference>
<dbReference type="RefSeq" id="WP_192765198.1">
    <property type="nucleotide sequence ID" value="NZ_JADBEB010000001.1"/>
</dbReference>
<dbReference type="InterPro" id="IPR000182">
    <property type="entry name" value="GNAT_dom"/>
</dbReference>
<dbReference type="InterPro" id="IPR016181">
    <property type="entry name" value="Acyl_CoA_acyltransferase"/>
</dbReference>
<evidence type="ECO:0000313" key="4">
    <source>
        <dbReference type="EMBL" id="MBE1484911.1"/>
    </source>
</evidence>
<dbReference type="Gene3D" id="3.40.630.30">
    <property type="match status" value="1"/>
</dbReference>
<dbReference type="GO" id="GO:0016747">
    <property type="term" value="F:acyltransferase activity, transferring groups other than amino-acyl groups"/>
    <property type="evidence" value="ECO:0007669"/>
    <property type="project" value="InterPro"/>
</dbReference>
<evidence type="ECO:0000256" key="2">
    <source>
        <dbReference type="ARBA" id="ARBA00023315"/>
    </source>
</evidence>
<dbReference type="Proteomes" id="UP000649753">
    <property type="component" value="Unassembled WGS sequence"/>
</dbReference>
<evidence type="ECO:0000259" key="3">
    <source>
        <dbReference type="PROSITE" id="PS51186"/>
    </source>
</evidence>
<organism evidence="4 5">
    <name type="scientific">Plantactinospora soyae</name>
    <dbReference type="NCBI Taxonomy" id="1544732"/>
    <lineage>
        <taxon>Bacteria</taxon>
        <taxon>Bacillati</taxon>
        <taxon>Actinomycetota</taxon>
        <taxon>Actinomycetes</taxon>
        <taxon>Micromonosporales</taxon>
        <taxon>Micromonosporaceae</taxon>
        <taxon>Plantactinospora</taxon>
    </lineage>
</organism>
<dbReference type="InterPro" id="IPR050832">
    <property type="entry name" value="Bact_Acetyltransf"/>
</dbReference>
<dbReference type="SUPFAM" id="SSF55729">
    <property type="entry name" value="Acyl-CoA N-acyltransferases (Nat)"/>
    <property type="match status" value="1"/>
</dbReference>
<proteinExistence type="predicted"/>
<comment type="caution">
    <text evidence="4">The sequence shown here is derived from an EMBL/GenBank/DDBJ whole genome shotgun (WGS) entry which is preliminary data.</text>
</comment>
<reference evidence="4" key="1">
    <citation type="submission" date="2020-10" db="EMBL/GenBank/DDBJ databases">
        <title>Sequencing the genomes of 1000 actinobacteria strains.</title>
        <authorList>
            <person name="Klenk H.-P."/>
        </authorList>
    </citation>
    <scope>NUCLEOTIDE SEQUENCE</scope>
    <source>
        <strain evidence="4">DSM 46832</strain>
    </source>
</reference>